<dbReference type="HAMAP" id="MF_00047">
    <property type="entry name" value="Dala_Dala_lig"/>
    <property type="match status" value="1"/>
</dbReference>
<dbReference type="GO" id="GO:0009252">
    <property type="term" value="P:peptidoglycan biosynthetic process"/>
    <property type="evidence" value="ECO:0007669"/>
    <property type="project" value="UniProtKB-UniRule"/>
</dbReference>
<evidence type="ECO:0000313" key="20">
    <source>
        <dbReference type="Proteomes" id="UP000215595"/>
    </source>
</evidence>
<dbReference type="InterPro" id="IPR013815">
    <property type="entry name" value="ATP_grasp_subdomain_1"/>
</dbReference>
<keyword evidence="8 17" id="KW-0547">Nucleotide-binding</keyword>
<comment type="similarity">
    <text evidence="4 14">Belongs to the D-alanine--D-alanine ligase family.</text>
</comment>
<dbReference type="NCBIfam" id="NF002378">
    <property type="entry name" value="PRK01372.1"/>
    <property type="match status" value="1"/>
</dbReference>
<evidence type="ECO:0000256" key="8">
    <source>
        <dbReference type="ARBA" id="ARBA00022741"/>
    </source>
</evidence>
<feature type="active site" evidence="15">
    <location>
        <position position="20"/>
    </location>
</feature>
<dbReference type="InterPro" id="IPR000291">
    <property type="entry name" value="D-Ala_lig_Van_CS"/>
</dbReference>
<organism evidence="19 20">
    <name type="scientific">Brevundimonas subvibrioides</name>
    <dbReference type="NCBI Taxonomy" id="74313"/>
    <lineage>
        <taxon>Bacteria</taxon>
        <taxon>Pseudomonadati</taxon>
        <taxon>Pseudomonadota</taxon>
        <taxon>Alphaproteobacteria</taxon>
        <taxon>Caulobacterales</taxon>
        <taxon>Caulobacteraceae</taxon>
        <taxon>Brevundimonas</taxon>
    </lineage>
</organism>
<dbReference type="InterPro" id="IPR011761">
    <property type="entry name" value="ATP-grasp"/>
</dbReference>
<feature type="binding site" evidence="16">
    <location>
        <position position="273"/>
    </location>
    <ligand>
        <name>Mg(2+)</name>
        <dbReference type="ChEBI" id="CHEBI:18420"/>
        <label>1</label>
    </ligand>
</feature>
<feature type="binding site" evidence="16">
    <location>
        <position position="273"/>
    </location>
    <ligand>
        <name>Mg(2+)</name>
        <dbReference type="ChEBI" id="CHEBI:18420"/>
        <label>2</label>
    </ligand>
</feature>
<comment type="pathway">
    <text evidence="14">Cell wall biogenesis; peptidoglycan biosynthesis.</text>
</comment>
<dbReference type="InterPro" id="IPR011095">
    <property type="entry name" value="Dala_Dala_lig_C"/>
</dbReference>
<proteinExistence type="inferred from homology"/>
<evidence type="ECO:0000256" key="1">
    <source>
        <dbReference type="ARBA" id="ARBA00001936"/>
    </source>
</evidence>
<keyword evidence="11 14" id="KW-0573">Peptidoglycan synthesis</keyword>
<dbReference type="InterPro" id="IPR011127">
    <property type="entry name" value="Dala_Dala_lig_N"/>
</dbReference>
<evidence type="ECO:0000256" key="17">
    <source>
        <dbReference type="PROSITE-ProRule" id="PRU00409"/>
    </source>
</evidence>
<dbReference type="EC" id="6.3.2.4" evidence="5 14"/>
<dbReference type="PANTHER" id="PTHR23132:SF23">
    <property type="entry name" value="D-ALANINE--D-ALANINE LIGASE B"/>
    <property type="match status" value="1"/>
</dbReference>
<reference evidence="19 20" key="1">
    <citation type="submission" date="2017-03" db="EMBL/GenBank/DDBJ databases">
        <title>Lifting the veil on microbial sulfur biogeochemistry in mining wastewaters.</title>
        <authorList>
            <person name="Kantor R.S."/>
            <person name="Colenbrander Nelson T."/>
            <person name="Marshall S."/>
            <person name="Bennett D."/>
            <person name="Apte S."/>
            <person name="Camacho D."/>
            <person name="Thomas B.C."/>
            <person name="Warren L.A."/>
            <person name="Banfield J.F."/>
        </authorList>
    </citation>
    <scope>NUCLEOTIDE SEQUENCE [LARGE SCALE GENOMIC DNA]</scope>
    <source>
        <strain evidence="19">32-69-9</strain>
    </source>
</reference>
<protein>
    <recommendedName>
        <fullName evidence="5 14">D-alanine--D-alanine ligase</fullName>
        <ecNumber evidence="5 14">6.3.2.4</ecNumber>
    </recommendedName>
    <alternativeName>
        <fullName evidence="14">D-Ala-D-Ala ligase</fullName>
    </alternativeName>
    <alternativeName>
        <fullName evidence="14">D-alanylalanine synthetase</fullName>
    </alternativeName>
</protein>
<dbReference type="GO" id="GO:0008360">
    <property type="term" value="P:regulation of cell shape"/>
    <property type="evidence" value="ECO:0007669"/>
    <property type="project" value="UniProtKB-KW"/>
</dbReference>
<dbReference type="InterPro" id="IPR016185">
    <property type="entry name" value="PreATP-grasp_dom_sf"/>
</dbReference>
<dbReference type="GO" id="GO:0005524">
    <property type="term" value="F:ATP binding"/>
    <property type="evidence" value="ECO:0007669"/>
    <property type="project" value="UniProtKB-UniRule"/>
</dbReference>
<dbReference type="EMBL" id="NCEB01000012">
    <property type="protein sequence ID" value="OYX33953.1"/>
    <property type="molecule type" value="Genomic_DNA"/>
</dbReference>
<gene>
    <name evidence="14" type="primary">ddl</name>
    <name evidence="19" type="ORF">B7Z01_07265</name>
</gene>
<dbReference type="PANTHER" id="PTHR23132">
    <property type="entry name" value="D-ALANINE--D-ALANINE LIGASE"/>
    <property type="match status" value="1"/>
</dbReference>
<comment type="catalytic activity">
    <reaction evidence="13 14">
        <text>2 D-alanine + ATP = D-alanyl-D-alanine + ADP + phosphate + H(+)</text>
        <dbReference type="Rhea" id="RHEA:11224"/>
        <dbReference type="ChEBI" id="CHEBI:15378"/>
        <dbReference type="ChEBI" id="CHEBI:30616"/>
        <dbReference type="ChEBI" id="CHEBI:43474"/>
        <dbReference type="ChEBI" id="CHEBI:57416"/>
        <dbReference type="ChEBI" id="CHEBI:57822"/>
        <dbReference type="ChEBI" id="CHEBI:456216"/>
        <dbReference type="EC" id="6.3.2.4"/>
    </reaction>
</comment>
<dbReference type="Pfam" id="PF07478">
    <property type="entry name" value="Dala_Dala_lig_C"/>
    <property type="match status" value="1"/>
</dbReference>
<evidence type="ECO:0000256" key="3">
    <source>
        <dbReference type="ARBA" id="ARBA00004496"/>
    </source>
</evidence>
<feature type="active site" evidence="15">
    <location>
        <position position="284"/>
    </location>
</feature>
<keyword evidence="16" id="KW-0460">Magnesium</keyword>
<dbReference type="GO" id="GO:0046872">
    <property type="term" value="F:metal ion binding"/>
    <property type="evidence" value="ECO:0007669"/>
    <property type="project" value="UniProtKB-KW"/>
</dbReference>
<evidence type="ECO:0000256" key="5">
    <source>
        <dbReference type="ARBA" id="ARBA00012216"/>
    </source>
</evidence>
<accession>A0A258FPY7</accession>
<evidence type="ECO:0000256" key="2">
    <source>
        <dbReference type="ARBA" id="ARBA00003921"/>
    </source>
</evidence>
<feature type="binding site" evidence="16">
    <location>
        <position position="275"/>
    </location>
    <ligand>
        <name>Mg(2+)</name>
        <dbReference type="ChEBI" id="CHEBI:18420"/>
        <label>2</label>
    </ligand>
</feature>
<keyword evidence="10 14" id="KW-0133">Cell shape</keyword>
<dbReference type="GO" id="GO:0005737">
    <property type="term" value="C:cytoplasm"/>
    <property type="evidence" value="ECO:0007669"/>
    <property type="project" value="UniProtKB-SubCell"/>
</dbReference>
<comment type="caution">
    <text evidence="19">The sequence shown here is derived from an EMBL/GenBank/DDBJ whole genome shotgun (WGS) entry which is preliminary data.</text>
</comment>
<comment type="subcellular location">
    <subcellularLocation>
        <location evidence="3 14">Cytoplasm</location>
    </subcellularLocation>
</comment>
<dbReference type="NCBIfam" id="TIGR01205">
    <property type="entry name" value="D_ala_D_alaTIGR"/>
    <property type="match status" value="1"/>
</dbReference>
<evidence type="ECO:0000256" key="12">
    <source>
        <dbReference type="ARBA" id="ARBA00023316"/>
    </source>
</evidence>
<evidence type="ECO:0000256" key="6">
    <source>
        <dbReference type="ARBA" id="ARBA00022490"/>
    </source>
</evidence>
<keyword evidence="9 17" id="KW-0067">ATP-binding</keyword>
<evidence type="ECO:0000256" key="7">
    <source>
        <dbReference type="ARBA" id="ARBA00022598"/>
    </source>
</evidence>
<keyword evidence="7 14" id="KW-0436">Ligase</keyword>
<comment type="function">
    <text evidence="2 14">Cell wall formation.</text>
</comment>
<feature type="binding site" evidence="16">
    <location>
        <position position="259"/>
    </location>
    <ligand>
        <name>Mg(2+)</name>
        <dbReference type="ChEBI" id="CHEBI:18420"/>
        <label>1</label>
    </ligand>
</feature>
<name>A0A258FPY7_9CAUL</name>
<dbReference type="UniPathway" id="UPA00219"/>
<evidence type="ECO:0000256" key="11">
    <source>
        <dbReference type="ARBA" id="ARBA00022984"/>
    </source>
</evidence>
<dbReference type="AlphaFoldDB" id="A0A258FPY7"/>
<feature type="active site" evidence="15">
    <location>
        <position position="146"/>
    </location>
</feature>
<evidence type="ECO:0000256" key="14">
    <source>
        <dbReference type="HAMAP-Rule" id="MF_00047"/>
    </source>
</evidence>
<dbReference type="PROSITE" id="PS00843">
    <property type="entry name" value="DALA_DALA_LIGASE_1"/>
    <property type="match status" value="1"/>
</dbReference>
<dbReference type="Gene3D" id="3.40.50.20">
    <property type="match status" value="1"/>
</dbReference>
<evidence type="ECO:0000256" key="10">
    <source>
        <dbReference type="ARBA" id="ARBA00022960"/>
    </source>
</evidence>
<comment type="cofactor">
    <cofactor evidence="1">
        <name>Mn(2+)</name>
        <dbReference type="ChEBI" id="CHEBI:29035"/>
    </cofactor>
</comment>
<feature type="domain" description="ATP-grasp" evidence="18">
    <location>
        <begin position="106"/>
        <end position="306"/>
    </location>
</feature>
<keyword evidence="16" id="KW-0464">Manganese</keyword>
<dbReference type="Gene3D" id="3.30.470.20">
    <property type="entry name" value="ATP-grasp fold, B domain"/>
    <property type="match status" value="1"/>
</dbReference>
<keyword evidence="16" id="KW-0479">Metal-binding</keyword>
<evidence type="ECO:0000256" key="4">
    <source>
        <dbReference type="ARBA" id="ARBA00010871"/>
    </source>
</evidence>
<dbReference type="Proteomes" id="UP000215595">
    <property type="component" value="Unassembled WGS sequence"/>
</dbReference>
<dbReference type="GO" id="GO:0071555">
    <property type="term" value="P:cell wall organization"/>
    <property type="evidence" value="ECO:0007669"/>
    <property type="project" value="UniProtKB-KW"/>
</dbReference>
<dbReference type="PIRSF" id="PIRSF039102">
    <property type="entry name" value="Ddl/VanB"/>
    <property type="match status" value="1"/>
</dbReference>
<dbReference type="SUPFAM" id="SSF56059">
    <property type="entry name" value="Glutathione synthetase ATP-binding domain-like"/>
    <property type="match status" value="1"/>
</dbReference>
<dbReference type="PROSITE" id="PS50975">
    <property type="entry name" value="ATP_GRASP"/>
    <property type="match status" value="1"/>
</dbReference>
<evidence type="ECO:0000256" key="15">
    <source>
        <dbReference type="PIRSR" id="PIRSR039102-1"/>
    </source>
</evidence>
<evidence type="ECO:0000313" key="19">
    <source>
        <dbReference type="EMBL" id="OYX33953.1"/>
    </source>
</evidence>
<keyword evidence="12 14" id="KW-0961">Cell wall biogenesis/degradation</keyword>
<sequence>MVRPLSELHVAVLMGGLSSEREVSLSSGKGCADALEGQVARVSRVDAGRDLAQVLAELKPDVVLNALHGEWGEDGCVQGILETLAIPYTHSGVLASALTMDKDKTKSILKAAGVAVPGGGLFDRHEVARRHVIPPPYIIKPNAEGSSVGVYLVPEGANGPQAEVGSDAWTYGDLVMVEPYIPGRELAVAVIGEATGPRALTVTDITPVKGFYDYEAKYAPGGSIHRLPADIPARVFEAALRESERAHAALGCRGVSRSDFRYDDVKDVLVLLEVNTQPGMTPTSLVPEQAAHLGMSYHDLVRWMVEDASCPR</sequence>
<keyword evidence="6 14" id="KW-0963">Cytoplasm</keyword>
<evidence type="ECO:0000256" key="16">
    <source>
        <dbReference type="PIRSR" id="PIRSR039102-3"/>
    </source>
</evidence>
<dbReference type="Gene3D" id="3.30.1490.20">
    <property type="entry name" value="ATP-grasp fold, A domain"/>
    <property type="match status" value="1"/>
</dbReference>
<evidence type="ECO:0000256" key="9">
    <source>
        <dbReference type="ARBA" id="ARBA00022840"/>
    </source>
</evidence>
<dbReference type="SUPFAM" id="SSF52440">
    <property type="entry name" value="PreATP-grasp domain"/>
    <property type="match status" value="1"/>
</dbReference>
<dbReference type="InterPro" id="IPR005905">
    <property type="entry name" value="D_ala_D_ala"/>
</dbReference>
<dbReference type="Pfam" id="PF01820">
    <property type="entry name" value="Dala_Dala_lig_N"/>
    <property type="match status" value="1"/>
</dbReference>
<dbReference type="PROSITE" id="PS00844">
    <property type="entry name" value="DALA_DALA_LIGASE_2"/>
    <property type="match status" value="1"/>
</dbReference>
<evidence type="ECO:0000256" key="13">
    <source>
        <dbReference type="ARBA" id="ARBA00047614"/>
    </source>
</evidence>
<comment type="cofactor">
    <cofactor evidence="16">
        <name>Mg(2+)</name>
        <dbReference type="ChEBI" id="CHEBI:18420"/>
    </cofactor>
    <cofactor evidence="16">
        <name>Mn(2+)</name>
        <dbReference type="ChEBI" id="CHEBI:29035"/>
    </cofactor>
    <text evidence="16">Binds 2 magnesium or manganese ions per subunit.</text>
</comment>
<dbReference type="GO" id="GO:0008716">
    <property type="term" value="F:D-alanine-D-alanine ligase activity"/>
    <property type="evidence" value="ECO:0007669"/>
    <property type="project" value="UniProtKB-UniRule"/>
</dbReference>
<evidence type="ECO:0000259" key="18">
    <source>
        <dbReference type="PROSITE" id="PS50975"/>
    </source>
</evidence>